<dbReference type="EMBL" id="BARS01009006">
    <property type="protein sequence ID" value="GAF68789.1"/>
    <property type="molecule type" value="Genomic_DNA"/>
</dbReference>
<dbReference type="AlphaFoldDB" id="X0RIW8"/>
<protein>
    <submittedName>
        <fullName evidence="1">Uncharacterized protein</fullName>
    </submittedName>
</protein>
<name>X0RIW8_9ZZZZ</name>
<sequence>MAKGDLTVFEEFALDIGSKLHQLDTDTHKLALIQTAAETGAVVATNASPTWGDFSAAEVASGNGYATGGETVASTALTEAAGVAKFDGADVTWSQNASGFTNARSAILYSSTATSSNAICYVDLGSSNVSLQDGDITVAWNASGILTITVS</sequence>
<accession>X0RIW8</accession>
<reference evidence="1" key="1">
    <citation type="journal article" date="2014" name="Front. Microbiol.">
        <title>High frequency of phylogenetically diverse reductive dehalogenase-homologous genes in deep subseafloor sedimentary metagenomes.</title>
        <authorList>
            <person name="Kawai M."/>
            <person name="Futagami T."/>
            <person name="Toyoda A."/>
            <person name="Takaki Y."/>
            <person name="Nishi S."/>
            <person name="Hori S."/>
            <person name="Arai W."/>
            <person name="Tsubouchi T."/>
            <person name="Morono Y."/>
            <person name="Uchiyama I."/>
            <person name="Ito T."/>
            <person name="Fujiyama A."/>
            <person name="Inagaki F."/>
            <person name="Takami H."/>
        </authorList>
    </citation>
    <scope>NUCLEOTIDE SEQUENCE</scope>
    <source>
        <strain evidence="1">Expedition CK06-06</strain>
    </source>
</reference>
<comment type="caution">
    <text evidence="1">The sequence shown here is derived from an EMBL/GenBank/DDBJ whole genome shotgun (WGS) entry which is preliminary data.</text>
</comment>
<proteinExistence type="predicted"/>
<organism evidence="1">
    <name type="scientific">marine sediment metagenome</name>
    <dbReference type="NCBI Taxonomy" id="412755"/>
    <lineage>
        <taxon>unclassified sequences</taxon>
        <taxon>metagenomes</taxon>
        <taxon>ecological metagenomes</taxon>
    </lineage>
</organism>
<evidence type="ECO:0000313" key="1">
    <source>
        <dbReference type="EMBL" id="GAF68789.1"/>
    </source>
</evidence>
<gene>
    <name evidence="1" type="ORF">S01H1_17047</name>
</gene>